<evidence type="ECO:0000256" key="6">
    <source>
        <dbReference type="ARBA" id="ARBA00022694"/>
    </source>
</evidence>
<dbReference type="Gene3D" id="3.40.50.150">
    <property type="entry name" value="Vaccinia Virus protein VP39"/>
    <property type="match status" value="1"/>
</dbReference>
<keyword evidence="3 9" id="KW-0489">Methyltransferase</keyword>
<dbReference type="HAMAP" id="MF_03152">
    <property type="entry name" value="TRM5"/>
    <property type="match status" value="1"/>
</dbReference>
<keyword evidence="12" id="KW-1185">Reference proteome</keyword>
<comment type="subcellular location">
    <subcellularLocation>
        <location evidence="9">Mitochondrion matrix</location>
    </subcellularLocation>
    <subcellularLocation>
        <location evidence="9">Nucleus</location>
    </subcellularLocation>
    <subcellularLocation>
        <location evidence="9">Cytoplasm</location>
    </subcellularLocation>
    <text evidence="9">Predominantly in the mitochondria and in the nucleus.</text>
</comment>
<comment type="caution">
    <text evidence="11">The sequence shown here is derived from an EMBL/GenBank/DDBJ whole genome shotgun (WGS) entry which is preliminary data.</text>
</comment>
<keyword evidence="4 9" id="KW-0808">Transferase</keyword>
<evidence type="ECO:0000313" key="12">
    <source>
        <dbReference type="Proteomes" id="UP001479436"/>
    </source>
</evidence>
<dbReference type="PROSITE" id="PS51684">
    <property type="entry name" value="SAM_MT_TRM5_TYW2"/>
    <property type="match status" value="1"/>
</dbReference>
<dbReference type="InterPro" id="IPR029063">
    <property type="entry name" value="SAM-dependent_MTases_sf"/>
</dbReference>
<feature type="binding site" evidence="9">
    <location>
        <position position="312"/>
    </location>
    <ligand>
        <name>S-adenosyl-L-methionine</name>
        <dbReference type="ChEBI" id="CHEBI:59789"/>
    </ligand>
</feature>
<name>A0ABR2W360_9FUNG</name>
<dbReference type="PANTHER" id="PTHR23245">
    <property type="entry name" value="TRNA METHYLTRANSFERASE"/>
    <property type="match status" value="1"/>
</dbReference>
<evidence type="ECO:0000256" key="2">
    <source>
        <dbReference type="ARBA" id="ARBA00022490"/>
    </source>
</evidence>
<keyword evidence="5 9" id="KW-0949">S-adenosyl-L-methionine</keyword>
<dbReference type="InterPro" id="IPR056743">
    <property type="entry name" value="TRM5-TYW2-like_MTfase"/>
</dbReference>
<evidence type="ECO:0000259" key="10">
    <source>
        <dbReference type="PROSITE" id="PS51684"/>
    </source>
</evidence>
<dbReference type="Pfam" id="PF25133">
    <property type="entry name" value="TYW2_N_2"/>
    <property type="match status" value="1"/>
</dbReference>
<dbReference type="EMBL" id="JASJQH010007127">
    <property type="protein sequence ID" value="KAK9717725.1"/>
    <property type="molecule type" value="Genomic_DNA"/>
</dbReference>
<dbReference type="SUPFAM" id="SSF53335">
    <property type="entry name" value="S-adenosyl-L-methionine-dependent methyltransferases"/>
    <property type="match status" value="1"/>
</dbReference>
<comment type="similarity">
    <text evidence="9">Belongs to the TRM5 / TYW2 family.</text>
</comment>
<dbReference type="GO" id="GO:0052906">
    <property type="term" value="F:tRNA (guanine(37)-N1)-methyltransferase activity"/>
    <property type="evidence" value="ECO:0007669"/>
    <property type="project" value="UniProtKB-EC"/>
</dbReference>
<gene>
    <name evidence="11" type="primary">TRM5_1</name>
    <name evidence="9" type="synonym">TRM5</name>
    <name evidence="11" type="ORF">K7432_006006</name>
</gene>
<keyword evidence="8 9" id="KW-0539">Nucleus</keyword>
<dbReference type="PANTHER" id="PTHR23245:SF36">
    <property type="entry name" value="TRNA (GUANINE(37)-N1)-METHYLTRANSFERASE"/>
    <property type="match status" value="1"/>
</dbReference>
<evidence type="ECO:0000256" key="1">
    <source>
        <dbReference type="ARBA" id="ARBA00009775"/>
    </source>
</evidence>
<sequence>MISPPLQRSMTVLNRDVFQNTLKLIAIRVPTQNIGKYMKLLSKELLNQPRMRNIIEDNDSTATKLMLLRLDTQTKELENVSEEVKDLIKTDGLDLIEHQVTVKYDYWNAEEILRAILPEELPVQSSYETIGHIAHMNLREEYLPYKNLIGEVILDKTKHIRTVVNKLDSIDTTFRFFKMEILAGENDMIAEMRESGCQFKFDFSKVYWNSRLHTEHERLVQLFKKEENICDVMAGVGPFAVPAAKKGCTVYANDLNPESYKWLCENIKLNKNKTCVPFNMDGRDFIRNSVDNLNQNRKEGTPFQTFHHYVMNLPATAIEFLDAFVGLFHGKETLITEPDIQLPMVHCHCFSRSEDPKADILERIYQVMGYKVDAETSSIHHVRSVAPNKDMYCASFRLTPEIVFANIKRKQVEVEDTCTKKPKAEEIDSAN</sequence>
<keyword evidence="7 9" id="KW-0496">Mitochondrion</keyword>
<feature type="binding site" evidence="9">
    <location>
        <begin position="281"/>
        <end position="282"/>
    </location>
    <ligand>
        <name>S-adenosyl-L-methionine</name>
        <dbReference type="ChEBI" id="CHEBI:59789"/>
    </ligand>
</feature>
<dbReference type="Pfam" id="PF02475">
    <property type="entry name" value="TRM5-TYW2_MTfase"/>
    <property type="match status" value="1"/>
</dbReference>
<comment type="similarity">
    <text evidence="1">Belongs to the class I-like SAM-binding methyltransferase superfamily. TRM5/TYW2 family.</text>
</comment>
<keyword evidence="2 9" id="KW-0963">Cytoplasm</keyword>
<evidence type="ECO:0000256" key="7">
    <source>
        <dbReference type="ARBA" id="ARBA00023128"/>
    </source>
</evidence>
<evidence type="ECO:0000256" key="9">
    <source>
        <dbReference type="HAMAP-Rule" id="MF_03152"/>
    </source>
</evidence>
<evidence type="ECO:0000256" key="5">
    <source>
        <dbReference type="ARBA" id="ARBA00022691"/>
    </source>
</evidence>
<feature type="binding site" evidence="9">
    <location>
        <begin position="254"/>
        <end position="255"/>
    </location>
    <ligand>
        <name>S-adenosyl-L-methionine</name>
        <dbReference type="ChEBI" id="CHEBI:59789"/>
    </ligand>
</feature>
<dbReference type="Proteomes" id="UP001479436">
    <property type="component" value="Unassembled WGS sequence"/>
</dbReference>
<dbReference type="Gene3D" id="3.30.300.110">
    <property type="entry name" value="Met-10+ protein-like domains"/>
    <property type="match status" value="1"/>
</dbReference>
<evidence type="ECO:0000313" key="11">
    <source>
        <dbReference type="EMBL" id="KAK9717725.1"/>
    </source>
</evidence>
<reference evidence="11 12" key="1">
    <citation type="submission" date="2023-04" db="EMBL/GenBank/DDBJ databases">
        <title>Genome of Basidiobolus ranarum AG-B5.</title>
        <authorList>
            <person name="Stajich J.E."/>
            <person name="Carter-House D."/>
            <person name="Gryganskyi A."/>
        </authorList>
    </citation>
    <scope>NUCLEOTIDE SEQUENCE [LARGE SCALE GENOMIC DNA]</scope>
    <source>
        <strain evidence="11 12">AG-B5</strain>
    </source>
</reference>
<evidence type="ECO:0000256" key="3">
    <source>
        <dbReference type="ARBA" id="ARBA00022603"/>
    </source>
</evidence>
<dbReference type="InterPro" id="IPR056744">
    <property type="entry name" value="TRM5/TYW2-like_N"/>
</dbReference>
<comment type="catalytic activity">
    <reaction evidence="9">
        <text>guanosine(37) in tRNA + S-adenosyl-L-methionine = N(1)-methylguanosine(37) in tRNA + S-adenosyl-L-homocysteine + H(+)</text>
        <dbReference type="Rhea" id="RHEA:36899"/>
        <dbReference type="Rhea" id="RHEA-COMP:10145"/>
        <dbReference type="Rhea" id="RHEA-COMP:10147"/>
        <dbReference type="ChEBI" id="CHEBI:15378"/>
        <dbReference type="ChEBI" id="CHEBI:57856"/>
        <dbReference type="ChEBI" id="CHEBI:59789"/>
        <dbReference type="ChEBI" id="CHEBI:73542"/>
        <dbReference type="ChEBI" id="CHEBI:74269"/>
        <dbReference type="EC" id="2.1.1.228"/>
    </reaction>
</comment>
<organism evidence="11 12">
    <name type="scientific">Basidiobolus ranarum</name>
    <dbReference type="NCBI Taxonomy" id="34480"/>
    <lineage>
        <taxon>Eukaryota</taxon>
        <taxon>Fungi</taxon>
        <taxon>Fungi incertae sedis</taxon>
        <taxon>Zoopagomycota</taxon>
        <taxon>Entomophthoromycotina</taxon>
        <taxon>Basidiobolomycetes</taxon>
        <taxon>Basidiobolales</taxon>
        <taxon>Basidiobolaceae</taxon>
        <taxon>Basidiobolus</taxon>
    </lineage>
</organism>
<feature type="binding site" evidence="9">
    <location>
        <position position="216"/>
    </location>
    <ligand>
        <name>S-adenosyl-L-methionine</name>
        <dbReference type="ChEBI" id="CHEBI:59789"/>
    </ligand>
</feature>
<comment type="function">
    <text evidence="9">Specifically methylates the N1 position of guanosine-37 in various cytoplasmic and mitochondrial tRNAs. Methylation is not dependent on the nature of the nucleoside 5' of the target nucleoside. This is the first step in the biosynthesis of wybutosine (yW), a modified base adjacent to the anticodon of tRNAs and required for accurate decoding.</text>
</comment>
<keyword evidence="6 9" id="KW-0819">tRNA processing</keyword>
<evidence type="ECO:0000256" key="4">
    <source>
        <dbReference type="ARBA" id="ARBA00022679"/>
    </source>
</evidence>
<dbReference type="InterPro" id="IPR030382">
    <property type="entry name" value="MeTrfase_TRM5/TYW2"/>
</dbReference>
<dbReference type="EC" id="2.1.1.228" evidence="9"/>
<protein>
    <recommendedName>
        <fullName evidence="9">tRNA (guanine(37)-N1)-methyltransferase</fullName>
        <ecNumber evidence="9">2.1.1.228</ecNumber>
    </recommendedName>
    <alternativeName>
        <fullName evidence="9">M1G-methyltransferase</fullName>
    </alternativeName>
    <alternativeName>
        <fullName evidence="9">tRNA [GM37] methyltransferase</fullName>
    </alternativeName>
    <alternativeName>
        <fullName evidence="9">tRNA methyltransferase 5</fullName>
    </alternativeName>
</protein>
<evidence type="ECO:0000256" key="8">
    <source>
        <dbReference type="ARBA" id="ARBA00023242"/>
    </source>
</evidence>
<comment type="subunit">
    <text evidence="9">Monomer.</text>
</comment>
<feature type="domain" description="SAM-dependent methyltransferase TRM5/TYW2-type" evidence="10">
    <location>
        <begin position="127"/>
        <end position="400"/>
    </location>
</feature>
<dbReference type="GO" id="GO:0032259">
    <property type="term" value="P:methylation"/>
    <property type="evidence" value="ECO:0007669"/>
    <property type="project" value="UniProtKB-KW"/>
</dbReference>
<dbReference type="InterPro" id="IPR025792">
    <property type="entry name" value="tRNA_Gua_MeTrfase_euk"/>
</dbReference>
<proteinExistence type="inferred from homology"/>
<accession>A0ABR2W360</accession>